<dbReference type="AlphaFoldDB" id="D3B301"/>
<organism evidence="1 2">
    <name type="scientific">Heterostelium pallidum (strain ATCC 26659 / Pp 5 / PN500)</name>
    <name type="common">Cellular slime mold</name>
    <name type="synonym">Polysphondylium pallidum</name>
    <dbReference type="NCBI Taxonomy" id="670386"/>
    <lineage>
        <taxon>Eukaryota</taxon>
        <taxon>Amoebozoa</taxon>
        <taxon>Evosea</taxon>
        <taxon>Eumycetozoa</taxon>
        <taxon>Dictyostelia</taxon>
        <taxon>Acytosteliales</taxon>
        <taxon>Acytosteliaceae</taxon>
        <taxon>Heterostelium</taxon>
    </lineage>
</organism>
<dbReference type="InterPro" id="IPR008615">
    <property type="entry name" value="FNIP"/>
</dbReference>
<gene>
    <name evidence="1" type="ORF">PPL_02766</name>
</gene>
<reference evidence="1 2" key="1">
    <citation type="journal article" date="2011" name="Genome Res.">
        <title>Phylogeny-wide analysis of social amoeba genomes highlights ancient origins for complex intercellular communication.</title>
        <authorList>
            <person name="Heidel A.J."/>
            <person name="Lawal H.M."/>
            <person name="Felder M."/>
            <person name="Schilde C."/>
            <person name="Helps N.R."/>
            <person name="Tunggal B."/>
            <person name="Rivero F."/>
            <person name="John U."/>
            <person name="Schleicher M."/>
            <person name="Eichinger L."/>
            <person name="Platzer M."/>
            <person name="Noegel A.A."/>
            <person name="Schaap P."/>
            <person name="Gloeckner G."/>
        </authorList>
    </citation>
    <scope>NUCLEOTIDE SEQUENCE [LARGE SCALE GENOMIC DNA]</scope>
    <source>
        <strain evidence="2">ATCC 26659 / Pp 5 / PN500</strain>
    </source>
</reference>
<dbReference type="Pfam" id="PF05725">
    <property type="entry name" value="FNIP"/>
    <property type="match status" value="1"/>
</dbReference>
<protein>
    <submittedName>
        <fullName evidence="1">Uncharacterized protein</fullName>
    </submittedName>
</protein>
<evidence type="ECO:0000313" key="1">
    <source>
        <dbReference type="EMBL" id="EFA83699.1"/>
    </source>
</evidence>
<accession>D3B301</accession>
<dbReference type="InParanoid" id="D3B301"/>
<proteinExistence type="predicted"/>
<name>D3B301_HETP5</name>
<comment type="caution">
    <text evidence="1">The sequence shown here is derived from an EMBL/GenBank/DDBJ whole genome shotgun (WGS) entry which is preliminary data.</text>
</comment>
<dbReference type="GeneID" id="31358289"/>
<sequence>MNNSNFSLVLQMTDQINNNIDLYGLINEIDFFGGIEYDYDDFDNDKLKNNIRVEPVECRFNLLLQRKIIEYMWHDKSLLLPYRLKLGLVCRAWFESVSALFSKNSYFAVTRANSSVNSSLTSYLPHLANAYCPMKYVSSIVKTSYYIPDSIDQISGIHQDNKIDYFKLGPIYSTVQNLELDFNSSPPLVNVQQTVSNFMKFSNTTDPKTKQTVERASLRSLKISYLGYQQSQGYHTNTKATNVIETVLVVLSPVLKDLESLTIHTRFCKFESNGLIKFFDNHPNLTSLTLNIDCNLPFNKAVLSHLPKNLKHLATNLTVELEQLASHEKLESVTITRANLLNQSHFEKIPNGMTQVMRTNSNIKTITLPSGLPVDIETIDIFSGSSHLNEFYIEITDPKPIPSPTPNPLTLKFHSNLKKLQIDCQLTSPLKPELMDIGLTSNALVNLEKLVIGKEYWHIFDLVVAFVRTSKSLRHLELNEPAPRQSKNKVNYNDLLSAITENNDNQLSFMKIDHFVSRSNEHELIKFLTHTNTRYLCRMQCHHLNITEKDTISSLNQINQKLNLSFSVAGIFQYVEVDIDKISLLLTCKRIFGNRAKIEFRLLGCLLNLEQMDEHCRLESFKSSIIRSLKYKLSVKQFEKERSDAYTRKLELFDSLIGLDSTTSTNTTNVAFKPPLEVSDLLALSSDPAFQSSPSAARNYQKSFRALRDLKKRVNDLEGGNSSSNRSNESSQFSKILELDDAINPKSTSFVVDDESFSRVPPGTTHLTFNSKFERFISPSSIPATLTHLTFGHQIRYLDNNNVFVLNQQFMGGFISNTENFNFVDIAKSLESRYQQQSK</sequence>
<dbReference type="RefSeq" id="XP_020435816.1">
    <property type="nucleotide sequence ID" value="XM_020573744.1"/>
</dbReference>
<keyword evidence="2" id="KW-1185">Reference proteome</keyword>
<dbReference type="Proteomes" id="UP000001396">
    <property type="component" value="Unassembled WGS sequence"/>
</dbReference>
<evidence type="ECO:0000313" key="2">
    <source>
        <dbReference type="Proteomes" id="UP000001396"/>
    </source>
</evidence>
<dbReference type="EMBL" id="ADBJ01000010">
    <property type="protein sequence ID" value="EFA83699.1"/>
    <property type="molecule type" value="Genomic_DNA"/>
</dbReference>